<accession>A0A1M4E763</accession>
<gene>
    <name evidence="1" type="ORF">BN4615_P4217</name>
</gene>
<name>A0A1M4E763_9ACTN</name>
<protein>
    <submittedName>
        <fullName evidence="1">Uncharacterized protein</fullName>
    </submittedName>
</protein>
<reference evidence="1" key="1">
    <citation type="submission" date="2016-04" db="EMBL/GenBank/DDBJ databases">
        <authorList>
            <person name="Evans L.H."/>
            <person name="Alamgir A."/>
            <person name="Owens N."/>
            <person name="Weber N.D."/>
            <person name="Virtaneva K."/>
            <person name="Barbian K."/>
            <person name="Babar A."/>
            <person name="Rosenke K."/>
        </authorList>
    </citation>
    <scope>NUCLEOTIDE SEQUENCE</scope>
    <source>
        <strain evidence="1">Nono1</strain>
    </source>
</reference>
<proteinExistence type="predicted"/>
<organism evidence="1">
    <name type="scientific">Nonomuraea gerenzanensis</name>
    <dbReference type="NCBI Taxonomy" id="93944"/>
    <lineage>
        <taxon>Bacteria</taxon>
        <taxon>Bacillati</taxon>
        <taxon>Actinomycetota</taxon>
        <taxon>Actinomycetes</taxon>
        <taxon>Streptosporangiales</taxon>
        <taxon>Streptosporangiaceae</taxon>
        <taxon>Nonomuraea</taxon>
    </lineage>
</organism>
<sequence>MTTAPGDVGNHGDTAGIVLVGGVVQALGLGEPEVGSRH</sequence>
<dbReference type="AlphaFoldDB" id="A0A1M4E763"/>
<evidence type="ECO:0000313" key="1">
    <source>
        <dbReference type="EMBL" id="SBO94701.1"/>
    </source>
</evidence>
<dbReference type="EMBL" id="LT559118">
    <property type="protein sequence ID" value="SBO94701.1"/>
    <property type="molecule type" value="Genomic_DNA"/>
</dbReference>